<dbReference type="Gene3D" id="3.40.50.1240">
    <property type="entry name" value="Phosphoglycerate mutase-like"/>
    <property type="match status" value="1"/>
</dbReference>
<dbReference type="RefSeq" id="WP_379740443.1">
    <property type="nucleotide sequence ID" value="NZ_JBHSGW010000021.1"/>
</dbReference>
<dbReference type="PANTHER" id="PTHR47623:SF1">
    <property type="entry name" value="OS09G0287300 PROTEIN"/>
    <property type="match status" value="1"/>
</dbReference>
<keyword evidence="2" id="KW-1185">Reference proteome</keyword>
<dbReference type="Proteomes" id="UP001595885">
    <property type="component" value="Unassembled WGS sequence"/>
</dbReference>
<dbReference type="SUPFAM" id="SSF53254">
    <property type="entry name" value="Phosphoglycerate mutase-like"/>
    <property type="match status" value="1"/>
</dbReference>
<dbReference type="CDD" id="cd07067">
    <property type="entry name" value="HP_PGM_like"/>
    <property type="match status" value="1"/>
</dbReference>
<organism evidence="1 2">
    <name type="scientific">Flavobacterium ponti</name>
    <dbReference type="NCBI Taxonomy" id="665133"/>
    <lineage>
        <taxon>Bacteria</taxon>
        <taxon>Pseudomonadati</taxon>
        <taxon>Bacteroidota</taxon>
        <taxon>Flavobacteriia</taxon>
        <taxon>Flavobacteriales</taxon>
        <taxon>Flavobacteriaceae</taxon>
        <taxon>Flavobacterium</taxon>
    </lineage>
</organism>
<reference evidence="2" key="1">
    <citation type="journal article" date="2019" name="Int. J. Syst. Evol. Microbiol.">
        <title>The Global Catalogue of Microorganisms (GCM) 10K type strain sequencing project: providing services to taxonomists for standard genome sequencing and annotation.</title>
        <authorList>
            <consortium name="The Broad Institute Genomics Platform"/>
            <consortium name="The Broad Institute Genome Sequencing Center for Infectious Disease"/>
            <person name="Wu L."/>
            <person name="Ma J."/>
        </authorList>
    </citation>
    <scope>NUCLEOTIDE SEQUENCE [LARGE SCALE GENOMIC DNA]</scope>
    <source>
        <strain evidence="2">CCUG 50349</strain>
    </source>
</reference>
<name>A0ABV9P361_9FLAO</name>
<protein>
    <submittedName>
        <fullName evidence="1">SixA phosphatase family protein</fullName>
    </submittedName>
</protein>
<dbReference type="PANTHER" id="PTHR47623">
    <property type="entry name" value="OS09G0287300 PROTEIN"/>
    <property type="match status" value="1"/>
</dbReference>
<evidence type="ECO:0000313" key="2">
    <source>
        <dbReference type="Proteomes" id="UP001595885"/>
    </source>
</evidence>
<proteinExistence type="predicted"/>
<comment type="caution">
    <text evidence="1">The sequence shown here is derived from an EMBL/GenBank/DDBJ whole genome shotgun (WGS) entry which is preliminary data.</text>
</comment>
<dbReference type="EMBL" id="JBHSGW010000021">
    <property type="protein sequence ID" value="MFC4739982.1"/>
    <property type="molecule type" value="Genomic_DNA"/>
</dbReference>
<dbReference type="Pfam" id="PF00300">
    <property type="entry name" value="His_Phos_1"/>
    <property type="match status" value="1"/>
</dbReference>
<evidence type="ECO:0000313" key="1">
    <source>
        <dbReference type="EMBL" id="MFC4739982.1"/>
    </source>
</evidence>
<sequence>MLLILIRHAKSSWENNFIDHDRPLSNRGVKDAQLVFNSFDFFLNNKCEILASTSKRTTQTAKIFCSLTKINFEDVIFKKELYTFDSNELEKVIRKNLKKNLIIFGHNNAITDFVNKFGNYYIENVPTCGVVIIKFDDFSTFSPNKGVITKTIFPRDLK</sequence>
<gene>
    <name evidence="1" type="ORF">ACFO3U_08245</name>
</gene>
<dbReference type="InterPro" id="IPR013078">
    <property type="entry name" value="His_Pase_superF_clade-1"/>
</dbReference>
<accession>A0ABV9P361</accession>
<dbReference type="SMART" id="SM00855">
    <property type="entry name" value="PGAM"/>
    <property type="match status" value="1"/>
</dbReference>
<dbReference type="InterPro" id="IPR029033">
    <property type="entry name" value="His_PPase_superfam"/>
</dbReference>